<keyword evidence="3" id="KW-1185">Reference proteome</keyword>
<dbReference type="EMBL" id="CAUYUJ010018657">
    <property type="protein sequence ID" value="CAK0885348.1"/>
    <property type="molecule type" value="Genomic_DNA"/>
</dbReference>
<feature type="region of interest" description="Disordered" evidence="1">
    <location>
        <begin position="39"/>
        <end position="72"/>
    </location>
</feature>
<comment type="caution">
    <text evidence="2">The sequence shown here is derived from an EMBL/GenBank/DDBJ whole genome shotgun (WGS) entry which is preliminary data.</text>
</comment>
<feature type="compositionally biased region" description="Polar residues" evidence="1">
    <location>
        <begin position="41"/>
        <end position="51"/>
    </location>
</feature>
<dbReference type="Proteomes" id="UP001189429">
    <property type="component" value="Unassembled WGS sequence"/>
</dbReference>
<accession>A0ABN9WK49</accession>
<gene>
    <name evidence="2" type="ORF">PCOR1329_LOCUS66979</name>
</gene>
<proteinExistence type="predicted"/>
<sequence>MFRYIGDCVGALTIADMWRDRRSSLLMMRLSCVVDRGHRPSQGSSHFSFSMKSPPMPGLGNPGDPPEVLHPGALRGEATARGSQWGLIGFLLLSSPTSGCRSSAS</sequence>
<evidence type="ECO:0000313" key="3">
    <source>
        <dbReference type="Proteomes" id="UP001189429"/>
    </source>
</evidence>
<evidence type="ECO:0000313" key="2">
    <source>
        <dbReference type="EMBL" id="CAK0885348.1"/>
    </source>
</evidence>
<name>A0ABN9WK49_9DINO</name>
<reference evidence="2" key="1">
    <citation type="submission" date="2023-10" db="EMBL/GenBank/DDBJ databases">
        <authorList>
            <person name="Chen Y."/>
            <person name="Shah S."/>
            <person name="Dougan E. K."/>
            <person name="Thang M."/>
            <person name="Chan C."/>
        </authorList>
    </citation>
    <scope>NUCLEOTIDE SEQUENCE [LARGE SCALE GENOMIC DNA]</scope>
</reference>
<protein>
    <submittedName>
        <fullName evidence="2">Uncharacterized protein</fullName>
    </submittedName>
</protein>
<organism evidence="2 3">
    <name type="scientific">Prorocentrum cordatum</name>
    <dbReference type="NCBI Taxonomy" id="2364126"/>
    <lineage>
        <taxon>Eukaryota</taxon>
        <taxon>Sar</taxon>
        <taxon>Alveolata</taxon>
        <taxon>Dinophyceae</taxon>
        <taxon>Prorocentrales</taxon>
        <taxon>Prorocentraceae</taxon>
        <taxon>Prorocentrum</taxon>
    </lineage>
</organism>
<evidence type="ECO:0000256" key="1">
    <source>
        <dbReference type="SAM" id="MobiDB-lite"/>
    </source>
</evidence>